<dbReference type="WBParaSite" id="PSU_v2.g16218.t1">
    <property type="protein sequence ID" value="PSU_v2.g16218.t1"/>
    <property type="gene ID" value="PSU_v2.g16218"/>
</dbReference>
<organism evidence="2 3">
    <name type="scientific">Panagrolaimus superbus</name>
    <dbReference type="NCBI Taxonomy" id="310955"/>
    <lineage>
        <taxon>Eukaryota</taxon>
        <taxon>Metazoa</taxon>
        <taxon>Ecdysozoa</taxon>
        <taxon>Nematoda</taxon>
        <taxon>Chromadorea</taxon>
        <taxon>Rhabditida</taxon>
        <taxon>Tylenchina</taxon>
        <taxon>Panagrolaimomorpha</taxon>
        <taxon>Panagrolaimoidea</taxon>
        <taxon>Panagrolaimidae</taxon>
        <taxon>Panagrolaimus</taxon>
    </lineage>
</organism>
<feature type="domain" description="BTB" evidence="1">
    <location>
        <begin position="31"/>
        <end position="96"/>
    </location>
</feature>
<protein>
    <submittedName>
        <fullName evidence="3">BTB domain-containing protein</fullName>
    </submittedName>
</protein>
<dbReference type="Proteomes" id="UP000887577">
    <property type="component" value="Unplaced"/>
</dbReference>
<accession>A0A914Y9V9</accession>
<dbReference type="PANTHER" id="PTHR24413">
    <property type="entry name" value="SPECKLE-TYPE POZ PROTEIN"/>
    <property type="match status" value="1"/>
</dbReference>
<evidence type="ECO:0000313" key="2">
    <source>
        <dbReference type="Proteomes" id="UP000887577"/>
    </source>
</evidence>
<dbReference type="InterPro" id="IPR011333">
    <property type="entry name" value="SKP1/BTB/POZ_sf"/>
</dbReference>
<evidence type="ECO:0000259" key="1">
    <source>
        <dbReference type="PROSITE" id="PS50097"/>
    </source>
</evidence>
<dbReference type="CDD" id="cd18186">
    <property type="entry name" value="BTB_POZ_ZBTB_KLHL-like"/>
    <property type="match status" value="1"/>
</dbReference>
<sequence length="195" mass="22673">MDNNQKIEDLLCSVPTLDLAFRQLSENNIFPDCIIICSDNLKIQAHKRYLCAYSTYFESEFGSDIKNRKQVQIDASLNIVLKLLDFLYTFTIDQDQPMSDTQELLRLSDMYKFAVLKARMCGLIIGNFTTSNVCDLCTLGRLYQAPLIRRAGARFIASNLKEVEEKTPDWRKNADPQVIRFVLNWNKTFQQWRPI</sequence>
<dbReference type="SMART" id="SM00225">
    <property type="entry name" value="BTB"/>
    <property type="match status" value="1"/>
</dbReference>
<dbReference type="Pfam" id="PF00651">
    <property type="entry name" value="BTB"/>
    <property type="match status" value="1"/>
</dbReference>
<reference evidence="3" key="1">
    <citation type="submission" date="2022-11" db="UniProtKB">
        <authorList>
            <consortium name="WormBaseParasite"/>
        </authorList>
    </citation>
    <scope>IDENTIFICATION</scope>
</reference>
<dbReference type="Gene3D" id="3.30.710.10">
    <property type="entry name" value="Potassium Channel Kv1.1, Chain A"/>
    <property type="match status" value="1"/>
</dbReference>
<name>A0A914Y9V9_9BILA</name>
<proteinExistence type="predicted"/>
<dbReference type="SUPFAM" id="SSF54695">
    <property type="entry name" value="POZ domain"/>
    <property type="match status" value="1"/>
</dbReference>
<keyword evidence="2" id="KW-1185">Reference proteome</keyword>
<dbReference type="PROSITE" id="PS50097">
    <property type="entry name" value="BTB"/>
    <property type="match status" value="1"/>
</dbReference>
<dbReference type="AlphaFoldDB" id="A0A914Y9V9"/>
<dbReference type="InterPro" id="IPR000210">
    <property type="entry name" value="BTB/POZ_dom"/>
</dbReference>
<evidence type="ECO:0000313" key="3">
    <source>
        <dbReference type="WBParaSite" id="PSU_v2.g16218.t1"/>
    </source>
</evidence>